<feature type="compositionally biased region" description="Basic and acidic residues" evidence="4">
    <location>
        <begin position="28"/>
        <end position="38"/>
    </location>
</feature>
<evidence type="ECO:0000313" key="6">
    <source>
        <dbReference type="EMBL" id="PSK42492.1"/>
    </source>
</evidence>
<feature type="compositionally biased region" description="Pro residues" evidence="4">
    <location>
        <begin position="530"/>
        <end position="543"/>
    </location>
</feature>
<feature type="region of interest" description="Disordered" evidence="4">
    <location>
        <begin position="830"/>
        <end position="858"/>
    </location>
</feature>
<feature type="compositionally biased region" description="Basic and acidic residues" evidence="4">
    <location>
        <begin position="685"/>
        <end position="694"/>
    </location>
</feature>
<feature type="region of interest" description="Disordered" evidence="4">
    <location>
        <begin position="375"/>
        <end position="397"/>
    </location>
</feature>
<keyword evidence="1 3" id="KW-0597">Phosphoprotein</keyword>
<organism evidence="6 7">
    <name type="scientific">Elsinoe australis</name>
    <dbReference type="NCBI Taxonomy" id="40998"/>
    <lineage>
        <taxon>Eukaryota</taxon>
        <taxon>Fungi</taxon>
        <taxon>Dikarya</taxon>
        <taxon>Ascomycota</taxon>
        <taxon>Pezizomycotina</taxon>
        <taxon>Dothideomycetes</taxon>
        <taxon>Dothideomycetidae</taxon>
        <taxon>Myriangiales</taxon>
        <taxon>Elsinoaceae</taxon>
        <taxon>Elsinoe</taxon>
    </lineage>
</organism>
<feature type="compositionally biased region" description="Basic residues" evidence="4">
    <location>
        <begin position="561"/>
        <end position="573"/>
    </location>
</feature>
<dbReference type="STRING" id="40998.A0A2P7Z2P8"/>
<keyword evidence="2" id="KW-0902">Two-component regulatory system</keyword>
<keyword evidence="7" id="KW-1185">Reference proteome</keyword>
<feature type="compositionally biased region" description="Basic residues" evidence="4">
    <location>
        <begin position="1"/>
        <end position="19"/>
    </location>
</feature>
<evidence type="ECO:0000256" key="4">
    <source>
        <dbReference type="SAM" id="MobiDB-lite"/>
    </source>
</evidence>
<feature type="region of interest" description="Disordered" evidence="4">
    <location>
        <begin position="455"/>
        <end position="582"/>
    </location>
</feature>
<dbReference type="Gene3D" id="3.40.50.2300">
    <property type="match status" value="1"/>
</dbReference>
<evidence type="ECO:0000256" key="3">
    <source>
        <dbReference type="PROSITE-ProRule" id="PRU00169"/>
    </source>
</evidence>
<dbReference type="CDD" id="cd17546">
    <property type="entry name" value="REC_hyHK_CKI1_RcsC-like"/>
    <property type="match status" value="1"/>
</dbReference>
<dbReference type="InterPro" id="IPR001789">
    <property type="entry name" value="Sig_transdc_resp-reg_receiver"/>
</dbReference>
<dbReference type="PANTHER" id="PTHR45339:SF1">
    <property type="entry name" value="HYBRID SIGNAL TRANSDUCTION HISTIDINE KINASE J"/>
    <property type="match status" value="1"/>
</dbReference>
<feature type="compositionally biased region" description="Low complexity" evidence="4">
    <location>
        <begin position="73"/>
        <end position="83"/>
    </location>
</feature>
<dbReference type="AlphaFoldDB" id="A0A2P7Z2P8"/>
<dbReference type="SUPFAM" id="SSF52172">
    <property type="entry name" value="CheY-like"/>
    <property type="match status" value="1"/>
</dbReference>
<feature type="compositionally biased region" description="Basic residues" evidence="4">
    <location>
        <begin position="468"/>
        <end position="477"/>
    </location>
</feature>
<gene>
    <name evidence="6" type="ORF">B9Z65_4406</name>
</gene>
<dbReference type="OrthoDB" id="21225at2759"/>
<dbReference type="PROSITE" id="PS50110">
    <property type="entry name" value="RESPONSE_REGULATORY"/>
    <property type="match status" value="1"/>
</dbReference>
<evidence type="ECO:0000256" key="2">
    <source>
        <dbReference type="ARBA" id="ARBA00023012"/>
    </source>
</evidence>
<dbReference type="PANTHER" id="PTHR45339">
    <property type="entry name" value="HYBRID SIGNAL TRANSDUCTION HISTIDINE KINASE J"/>
    <property type="match status" value="1"/>
</dbReference>
<evidence type="ECO:0000259" key="5">
    <source>
        <dbReference type="PROSITE" id="PS50110"/>
    </source>
</evidence>
<feature type="compositionally biased region" description="Basic and acidic residues" evidence="4">
    <location>
        <begin position="841"/>
        <end position="858"/>
    </location>
</feature>
<proteinExistence type="predicted"/>
<feature type="region of interest" description="Disordered" evidence="4">
    <location>
        <begin position="675"/>
        <end position="720"/>
    </location>
</feature>
<dbReference type="EMBL" id="NHZQ01000335">
    <property type="protein sequence ID" value="PSK42492.1"/>
    <property type="molecule type" value="Genomic_DNA"/>
</dbReference>
<dbReference type="GO" id="GO:0000160">
    <property type="term" value="P:phosphorelay signal transduction system"/>
    <property type="evidence" value="ECO:0007669"/>
    <property type="project" value="UniProtKB-KW"/>
</dbReference>
<feature type="region of interest" description="Disordered" evidence="4">
    <location>
        <begin position="1"/>
        <end position="271"/>
    </location>
</feature>
<feature type="compositionally biased region" description="Basic residues" evidence="4">
    <location>
        <begin position="378"/>
        <end position="388"/>
    </location>
</feature>
<reference evidence="6 7" key="1">
    <citation type="submission" date="2017-05" db="EMBL/GenBank/DDBJ databases">
        <title>Draft genome sequence of Elsinoe australis.</title>
        <authorList>
            <person name="Cheng Q."/>
        </authorList>
    </citation>
    <scope>NUCLEOTIDE SEQUENCE [LARGE SCALE GENOMIC DNA]</scope>
    <source>
        <strain evidence="6 7">NL1</strain>
    </source>
</reference>
<dbReference type="InterPro" id="IPR011006">
    <property type="entry name" value="CheY-like_superfamily"/>
</dbReference>
<dbReference type="SMART" id="SM00448">
    <property type="entry name" value="REC"/>
    <property type="match status" value="1"/>
</dbReference>
<evidence type="ECO:0000256" key="1">
    <source>
        <dbReference type="ARBA" id="ARBA00022553"/>
    </source>
</evidence>
<evidence type="ECO:0000313" key="7">
    <source>
        <dbReference type="Proteomes" id="UP000243723"/>
    </source>
</evidence>
<feature type="compositionally biased region" description="Polar residues" evidence="4">
    <location>
        <begin position="251"/>
        <end position="262"/>
    </location>
</feature>
<dbReference type="Pfam" id="PF00072">
    <property type="entry name" value="Response_reg"/>
    <property type="match status" value="1"/>
</dbReference>
<accession>A0A2P7Z2P8</accession>
<feature type="compositionally biased region" description="Polar residues" evidence="4">
    <location>
        <begin position="185"/>
        <end position="198"/>
    </location>
</feature>
<feature type="domain" description="Response regulatory" evidence="5">
    <location>
        <begin position="600"/>
        <end position="777"/>
    </location>
</feature>
<feature type="modified residue" description="4-aspartylphosphate" evidence="3">
    <location>
        <position position="649"/>
    </location>
</feature>
<dbReference type="Proteomes" id="UP000243723">
    <property type="component" value="Unassembled WGS sequence"/>
</dbReference>
<comment type="caution">
    <text evidence="6">The sequence shown here is derived from an EMBL/GenBank/DDBJ whole genome shotgun (WGS) entry which is preliminary data.</text>
</comment>
<name>A0A2P7Z2P8_9PEZI</name>
<sequence>MDIRKNIRRIFGRSRSRRRQATETSSIEESKANIEARDTNSPTVSPAASIRRSRLLHKESADQQPCPPPRPTSTPSITTSATTNDLPDSLIGPPYSTSIREKQSTDGTSLEDIGPVVPPKEKLAAPKPFDSELASSEESLPVGDPSTEELASSLQPEVVVQQPTPPPQNENLAPAPSDSCDQKEIATSSEQSLDSAAVSSYHLPSPEQPTASRAPVQPEEEDEPRRQSLVSTSNVPELHKILTESDPAVNTIASPPNLLQTAHSSSSGSQSHSIAAMLTRKIWVKRPGASATMVSIREDDLVDDVRDKILQKYQNSLGRTFDSPDVTLRIVARNDGPRSAPQERLLGPEEDMCRTLDSYYPGGQTVTEALLIDIPPKRTPRPSPRHQHNGSNGHNTYQSLEEFRPHESGTDYFPPMPAVVQTLNGQTATIHDPRTGQAQILQLPEHTRSISVLQTGQVPPLPSPGAATRRHRPKYARQHTSSPTILAHPTNQGAVVVNSPNLSASQHLPIRPGTSRPRHDSNASERPNGAPAPPPLPTPPAPEAAPTAKNASTPPTPAPRDHHRVPRPRKTRKVTPTNGTATVKPSAIASLLDGSVPPINVLIVEDNIINLKLLEAFMKRLKVRWSTAMNGQIAVNKWRSGGFHLVLMDIQLPIMSGLDATKEIRRLERVNGIGVFSNSQPGTPAERRLKKEDSAGSEGTVVEAEQEDAEEEERRKERARDKLEMDEGLFKSPVIIVALTASSLQSDRHEALAAGCNDFLTKPVNFVWLERKVKEWGCMQALIDFDGWRKWKDFSANTQEAATKTAAGGKGGGAAKSPLLDGVSKESLAVKAREKKKMREKRTSMDGVRKSLDGEGEG</sequence>
<feature type="compositionally biased region" description="Polar residues" evidence="4">
    <location>
        <begin position="478"/>
        <end position="506"/>
    </location>
</feature>
<protein>
    <recommendedName>
        <fullName evidence="5">Response regulatory domain-containing protein</fullName>
    </recommendedName>
</protein>